<keyword evidence="3" id="KW-1185">Reference proteome</keyword>
<dbReference type="SUPFAM" id="SSF160214">
    <property type="entry name" value="FlaG-like"/>
    <property type="match status" value="1"/>
</dbReference>
<dbReference type="PANTHER" id="PTHR37166">
    <property type="entry name" value="PROTEIN FLAG"/>
    <property type="match status" value="1"/>
</dbReference>
<dbReference type="InterPro" id="IPR035924">
    <property type="entry name" value="FlaG-like_sf"/>
</dbReference>
<dbReference type="AlphaFoldDB" id="A0A1H9A4X4"/>
<dbReference type="Gene3D" id="3.30.160.170">
    <property type="entry name" value="FlaG-like"/>
    <property type="match status" value="1"/>
</dbReference>
<dbReference type="PANTHER" id="PTHR37166:SF1">
    <property type="entry name" value="PROTEIN FLAG"/>
    <property type="match status" value="1"/>
</dbReference>
<keyword evidence="2" id="KW-0969">Cilium</keyword>
<reference evidence="2 3" key="1">
    <citation type="submission" date="2016-10" db="EMBL/GenBank/DDBJ databases">
        <authorList>
            <person name="de Groot N.N."/>
        </authorList>
    </citation>
    <scope>NUCLEOTIDE SEQUENCE [LARGE SCALE GENOMIC DNA]</scope>
    <source>
        <strain evidence="2 3">B7-7</strain>
    </source>
</reference>
<protein>
    <submittedName>
        <fullName evidence="2">Flagellar protein FlaG</fullName>
    </submittedName>
</protein>
<dbReference type="InterPro" id="IPR005186">
    <property type="entry name" value="FlaG"/>
</dbReference>
<keyword evidence="2" id="KW-0282">Flagellum</keyword>
<evidence type="ECO:0000313" key="3">
    <source>
        <dbReference type="Proteomes" id="UP000199496"/>
    </source>
</evidence>
<sequence length="132" mass="14363">MDIHANPMSPTIDRSASRSGTSPPGGKPVPAQSPNMPPPVSDPLAFKGRDPADADPNKTHALDAAVEQINDFVQVIQRDLEFSIDDATGHTIVKVFDRHTQELIRQVPPEEFLAIVAHLEEVKEGLLVKEQA</sequence>
<dbReference type="RefSeq" id="WP_090203608.1">
    <property type="nucleotide sequence ID" value="NZ_FOFO01000004.1"/>
</dbReference>
<dbReference type="Pfam" id="PF03646">
    <property type="entry name" value="FlaG"/>
    <property type="match status" value="1"/>
</dbReference>
<feature type="compositionally biased region" description="Basic and acidic residues" evidence="1">
    <location>
        <begin position="47"/>
        <end position="57"/>
    </location>
</feature>
<feature type="compositionally biased region" description="Polar residues" evidence="1">
    <location>
        <begin position="8"/>
        <end position="22"/>
    </location>
</feature>
<gene>
    <name evidence="2" type="ORF">SAMN05421693_10422</name>
</gene>
<evidence type="ECO:0000313" key="2">
    <source>
        <dbReference type="EMBL" id="SEP71038.1"/>
    </source>
</evidence>
<proteinExistence type="predicted"/>
<dbReference type="STRING" id="867345.SAMN05421693_10422"/>
<accession>A0A1H9A4X4</accession>
<dbReference type="OrthoDB" id="5741693at2"/>
<organism evidence="2 3">
    <name type="scientific">Ectothiorhodospira magna</name>
    <dbReference type="NCBI Taxonomy" id="867345"/>
    <lineage>
        <taxon>Bacteria</taxon>
        <taxon>Pseudomonadati</taxon>
        <taxon>Pseudomonadota</taxon>
        <taxon>Gammaproteobacteria</taxon>
        <taxon>Chromatiales</taxon>
        <taxon>Ectothiorhodospiraceae</taxon>
        <taxon>Ectothiorhodospira</taxon>
    </lineage>
</organism>
<name>A0A1H9A4X4_9GAMM</name>
<dbReference type="Proteomes" id="UP000199496">
    <property type="component" value="Unassembled WGS sequence"/>
</dbReference>
<keyword evidence="2" id="KW-0966">Cell projection</keyword>
<feature type="region of interest" description="Disordered" evidence="1">
    <location>
        <begin position="1"/>
        <end position="57"/>
    </location>
</feature>
<evidence type="ECO:0000256" key="1">
    <source>
        <dbReference type="SAM" id="MobiDB-lite"/>
    </source>
</evidence>
<dbReference type="EMBL" id="FOFO01000004">
    <property type="protein sequence ID" value="SEP71038.1"/>
    <property type="molecule type" value="Genomic_DNA"/>
</dbReference>